<proteinExistence type="inferred from homology"/>
<keyword evidence="2 8" id="KW-0645">Protease</keyword>
<accession>A0ABS2QRX4</accession>
<keyword evidence="6" id="KW-0238">DNA-binding</keyword>
<keyword evidence="7" id="KW-0456">Lyase</keyword>
<dbReference type="InterPro" id="IPR003738">
    <property type="entry name" value="SRAP"/>
</dbReference>
<dbReference type="SUPFAM" id="SSF143081">
    <property type="entry name" value="BB1717-like"/>
    <property type="match status" value="1"/>
</dbReference>
<dbReference type="Pfam" id="PF02586">
    <property type="entry name" value="SRAP"/>
    <property type="match status" value="1"/>
</dbReference>
<name>A0ABS2QRX4_9BACI</name>
<evidence type="ECO:0000256" key="2">
    <source>
        <dbReference type="ARBA" id="ARBA00022670"/>
    </source>
</evidence>
<comment type="similarity">
    <text evidence="1 8">Belongs to the SOS response-associated peptidase family.</text>
</comment>
<evidence type="ECO:0000256" key="7">
    <source>
        <dbReference type="ARBA" id="ARBA00023239"/>
    </source>
</evidence>
<evidence type="ECO:0000313" key="9">
    <source>
        <dbReference type="EMBL" id="MBM7702194.1"/>
    </source>
</evidence>
<keyword evidence="5" id="KW-0190">Covalent protein-DNA linkage</keyword>
<dbReference type="PANTHER" id="PTHR13604">
    <property type="entry name" value="DC12-RELATED"/>
    <property type="match status" value="1"/>
</dbReference>
<keyword evidence="4 8" id="KW-0378">Hydrolase</keyword>
<evidence type="ECO:0000256" key="5">
    <source>
        <dbReference type="ARBA" id="ARBA00023124"/>
    </source>
</evidence>
<comment type="caution">
    <text evidence="9">The sequence shown here is derived from an EMBL/GenBank/DDBJ whole genome shotgun (WGS) entry which is preliminary data.</text>
</comment>
<dbReference type="EMBL" id="JAFBFC010000001">
    <property type="protein sequence ID" value="MBM7702194.1"/>
    <property type="molecule type" value="Genomic_DNA"/>
</dbReference>
<sequence length="231" mass="26949">MYRISTKKGVKEMCGRFYLHTPLEELKSVFHFDYSHELEPRYNIAPTQSVLAIVQENERRIGHLFDWGLVPSWAKDTSFRHKMINARAETLTEKPSFKSSFRSKRCIILADGFFEWKKEGKTKVPYRIQLKTSQPFAFAGLWEKWEKGEEPLYTCTIVTTEPNELVGKLHHRMAVILKDEHIDAWLDPTITDTDYLQSLLKSYPADEMEYSQVSSLVNSPKNDVKQCIEPI</sequence>
<protein>
    <recommendedName>
        <fullName evidence="8">Abasic site processing protein</fullName>
        <ecNumber evidence="8">3.4.-.-</ecNumber>
    </recommendedName>
</protein>
<evidence type="ECO:0000256" key="3">
    <source>
        <dbReference type="ARBA" id="ARBA00022763"/>
    </source>
</evidence>
<dbReference type="PANTHER" id="PTHR13604:SF0">
    <property type="entry name" value="ABASIC SITE PROCESSING PROTEIN HMCES"/>
    <property type="match status" value="1"/>
</dbReference>
<keyword evidence="10" id="KW-1185">Reference proteome</keyword>
<organism evidence="9 10">
    <name type="scientific">Priestia iocasae</name>
    <dbReference type="NCBI Taxonomy" id="2291674"/>
    <lineage>
        <taxon>Bacteria</taxon>
        <taxon>Bacillati</taxon>
        <taxon>Bacillota</taxon>
        <taxon>Bacilli</taxon>
        <taxon>Bacillales</taxon>
        <taxon>Bacillaceae</taxon>
        <taxon>Priestia</taxon>
    </lineage>
</organism>
<evidence type="ECO:0000313" key="10">
    <source>
        <dbReference type="Proteomes" id="UP000809829"/>
    </source>
</evidence>
<dbReference type="Gene3D" id="3.90.1680.10">
    <property type="entry name" value="SOS response associated peptidase-like"/>
    <property type="match status" value="1"/>
</dbReference>
<evidence type="ECO:0000256" key="1">
    <source>
        <dbReference type="ARBA" id="ARBA00008136"/>
    </source>
</evidence>
<gene>
    <name evidence="9" type="ORF">JOC83_001020</name>
</gene>
<dbReference type="InterPro" id="IPR036590">
    <property type="entry name" value="SRAP-like"/>
</dbReference>
<keyword evidence="3" id="KW-0227">DNA damage</keyword>
<reference evidence="9 10" key="1">
    <citation type="submission" date="2021-01" db="EMBL/GenBank/DDBJ databases">
        <title>Genomic Encyclopedia of Type Strains, Phase IV (KMG-IV): sequencing the most valuable type-strain genomes for metagenomic binning, comparative biology and taxonomic classification.</title>
        <authorList>
            <person name="Goeker M."/>
        </authorList>
    </citation>
    <scope>NUCLEOTIDE SEQUENCE [LARGE SCALE GENOMIC DNA]</scope>
    <source>
        <strain evidence="9 10">DSM 104297</strain>
    </source>
</reference>
<dbReference type="Proteomes" id="UP000809829">
    <property type="component" value="Unassembled WGS sequence"/>
</dbReference>
<dbReference type="EC" id="3.4.-.-" evidence="8"/>
<evidence type="ECO:0000256" key="6">
    <source>
        <dbReference type="ARBA" id="ARBA00023125"/>
    </source>
</evidence>
<evidence type="ECO:0000256" key="4">
    <source>
        <dbReference type="ARBA" id="ARBA00022801"/>
    </source>
</evidence>
<evidence type="ECO:0000256" key="8">
    <source>
        <dbReference type="RuleBase" id="RU364100"/>
    </source>
</evidence>